<keyword evidence="1" id="KW-0732">Signal</keyword>
<evidence type="ECO:0000313" key="3">
    <source>
        <dbReference type="Proteomes" id="UP001159364"/>
    </source>
</evidence>
<accession>A0AAV8TL12</accession>
<dbReference type="EMBL" id="JAIWQS010000004">
    <property type="protein sequence ID" value="KAJ8767575.1"/>
    <property type="molecule type" value="Genomic_DNA"/>
</dbReference>
<gene>
    <name evidence="2" type="ORF">K2173_017919</name>
</gene>
<name>A0AAV8TL12_9ROSI</name>
<reference evidence="2 3" key="1">
    <citation type="submission" date="2021-09" db="EMBL/GenBank/DDBJ databases">
        <title>Genomic insights and catalytic innovation underlie evolution of tropane alkaloids biosynthesis.</title>
        <authorList>
            <person name="Wang Y.-J."/>
            <person name="Tian T."/>
            <person name="Huang J.-P."/>
            <person name="Huang S.-X."/>
        </authorList>
    </citation>
    <scope>NUCLEOTIDE SEQUENCE [LARGE SCALE GENOMIC DNA]</scope>
    <source>
        <strain evidence="2">KIB-2018</strain>
        <tissue evidence="2">Leaf</tissue>
    </source>
</reference>
<protein>
    <submittedName>
        <fullName evidence="2">Uncharacterized protein</fullName>
    </submittedName>
</protein>
<dbReference type="PANTHER" id="PTHR33184">
    <property type="entry name" value="PROTEIN TAPETUM DETERMINANT 1-LIKE-RELATED"/>
    <property type="match status" value="1"/>
</dbReference>
<sequence length="122" mass="13515">MADLTKLYLTILIFSLISKGYCAWYLNNITIGTVRSGKQVLGKPEWNVKVTNNCPCPLSQIKLTCEGFQSTEHVNSTILVEQGDTCLLINGKPLKASSSVKFSYAWDPPFVLWPASAIFHSC</sequence>
<dbReference type="Pfam" id="PF24068">
    <property type="entry name" value="TPD1_C"/>
    <property type="match status" value="1"/>
</dbReference>
<dbReference type="InterPro" id="IPR040361">
    <property type="entry name" value="TPD1"/>
</dbReference>
<keyword evidence="3" id="KW-1185">Reference proteome</keyword>
<proteinExistence type="predicted"/>
<dbReference type="GO" id="GO:0001709">
    <property type="term" value="P:cell fate determination"/>
    <property type="evidence" value="ECO:0007669"/>
    <property type="project" value="TreeGrafter"/>
</dbReference>
<comment type="caution">
    <text evidence="2">The sequence shown here is derived from an EMBL/GenBank/DDBJ whole genome shotgun (WGS) entry which is preliminary data.</text>
</comment>
<evidence type="ECO:0000256" key="1">
    <source>
        <dbReference type="ARBA" id="ARBA00022729"/>
    </source>
</evidence>
<evidence type="ECO:0000313" key="2">
    <source>
        <dbReference type="EMBL" id="KAJ8767575.1"/>
    </source>
</evidence>
<organism evidence="2 3">
    <name type="scientific">Erythroxylum novogranatense</name>
    <dbReference type="NCBI Taxonomy" id="1862640"/>
    <lineage>
        <taxon>Eukaryota</taxon>
        <taxon>Viridiplantae</taxon>
        <taxon>Streptophyta</taxon>
        <taxon>Embryophyta</taxon>
        <taxon>Tracheophyta</taxon>
        <taxon>Spermatophyta</taxon>
        <taxon>Magnoliopsida</taxon>
        <taxon>eudicotyledons</taxon>
        <taxon>Gunneridae</taxon>
        <taxon>Pentapetalae</taxon>
        <taxon>rosids</taxon>
        <taxon>fabids</taxon>
        <taxon>Malpighiales</taxon>
        <taxon>Erythroxylaceae</taxon>
        <taxon>Erythroxylum</taxon>
    </lineage>
</organism>
<dbReference type="AlphaFoldDB" id="A0AAV8TL12"/>
<dbReference type="Proteomes" id="UP001159364">
    <property type="component" value="Linkage Group LG04"/>
</dbReference>
<dbReference type="PANTHER" id="PTHR33184:SF11">
    <property type="entry name" value="BETA-1,3-N-ACETYLGLUCOSAMINYLTRANSFERASE FAMILY PROTEIN"/>
    <property type="match status" value="1"/>
</dbReference>